<dbReference type="EMBL" id="WBMS02000009">
    <property type="protein sequence ID" value="MWA01383.1"/>
    <property type="molecule type" value="Genomic_DNA"/>
</dbReference>
<accession>A0A6I4M6I4</accession>
<dbReference type="AlphaFoldDB" id="A0A6I4M6I4"/>
<keyword evidence="2" id="KW-1185">Reference proteome</keyword>
<dbReference type="RefSeq" id="WP_151593884.1">
    <property type="nucleotide sequence ID" value="NZ_WBMS02000009.1"/>
</dbReference>
<reference evidence="1" key="1">
    <citation type="submission" date="2019-12" db="EMBL/GenBank/DDBJ databases">
        <title>Actinomadura physcomitrii sp. nov., a novel actinomycete isolated from moss [Physcomitrium sphaericum (Ludw) Fuernr].</title>
        <authorList>
            <person name="Zhuang X."/>
        </authorList>
    </citation>
    <scope>NUCLEOTIDE SEQUENCE [LARGE SCALE GENOMIC DNA]</scope>
    <source>
        <strain evidence="1">LD22</strain>
    </source>
</reference>
<sequence>MNPGFAAKMRAALPELPDAPSPGQVEAWVELAELVGDPGFRAAVRRMAEFQAEESARGTAQDGWPRLTEITIEKASAWFIAALRR</sequence>
<evidence type="ECO:0000313" key="1">
    <source>
        <dbReference type="EMBL" id="MWA01383.1"/>
    </source>
</evidence>
<comment type="caution">
    <text evidence="1">The sequence shown here is derived from an EMBL/GenBank/DDBJ whole genome shotgun (WGS) entry which is preliminary data.</text>
</comment>
<dbReference type="Proteomes" id="UP000462055">
    <property type="component" value="Unassembled WGS sequence"/>
</dbReference>
<gene>
    <name evidence="1" type="ORF">F8568_013510</name>
</gene>
<name>A0A6I4M6I4_9ACTN</name>
<proteinExistence type="predicted"/>
<evidence type="ECO:0000313" key="2">
    <source>
        <dbReference type="Proteomes" id="UP000462055"/>
    </source>
</evidence>
<organism evidence="1 2">
    <name type="scientific">Actinomadura physcomitrii</name>
    <dbReference type="NCBI Taxonomy" id="2650748"/>
    <lineage>
        <taxon>Bacteria</taxon>
        <taxon>Bacillati</taxon>
        <taxon>Actinomycetota</taxon>
        <taxon>Actinomycetes</taxon>
        <taxon>Streptosporangiales</taxon>
        <taxon>Thermomonosporaceae</taxon>
        <taxon>Actinomadura</taxon>
    </lineage>
</organism>
<protein>
    <submittedName>
        <fullName evidence="1">Uncharacterized protein</fullName>
    </submittedName>
</protein>